<dbReference type="Proteomes" id="UP000251213">
    <property type="component" value="Unassembled WGS sequence"/>
</dbReference>
<dbReference type="RefSeq" id="WP_113660226.1">
    <property type="nucleotide sequence ID" value="NZ_KZ845677.1"/>
</dbReference>
<name>A0A364K188_9BACL</name>
<dbReference type="InterPro" id="IPR012452">
    <property type="entry name" value="DUF1657"/>
</dbReference>
<dbReference type="AlphaFoldDB" id="A0A364K188"/>
<gene>
    <name evidence="1" type="ORF">DL897_16505</name>
</gene>
<proteinExistence type="predicted"/>
<protein>
    <recommendedName>
        <fullName evidence="3">DUF1657 domain-containing protein</fullName>
    </recommendedName>
</protein>
<evidence type="ECO:0000313" key="2">
    <source>
        <dbReference type="Proteomes" id="UP000251213"/>
    </source>
</evidence>
<dbReference type="Pfam" id="PF07870">
    <property type="entry name" value="DUF1657"/>
    <property type="match status" value="1"/>
</dbReference>
<evidence type="ECO:0008006" key="3">
    <source>
        <dbReference type="Google" id="ProtNLM"/>
    </source>
</evidence>
<sequence length="67" mass="7475">MTVGTKIQQTIASAEGVVANLKSFALDTNNQQAKQMYNSLAQQMDTVVQQLKSREQQVISEEPQYKS</sequence>
<evidence type="ECO:0000313" key="1">
    <source>
        <dbReference type="EMBL" id="RAL21343.1"/>
    </source>
</evidence>
<accession>A0A364K188</accession>
<reference evidence="1 2" key="2">
    <citation type="submission" date="2018-06" db="EMBL/GenBank/DDBJ databases">
        <authorList>
            <person name="Zhirakovskaya E."/>
        </authorList>
    </citation>
    <scope>NUCLEOTIDE SEQUENCE [LARGE SCALE GENOMIC DNA]</scope>
    <source>
        <strain evidence="1 2">FBKL4.011</strain>
    </source>
</reference>
<comment type="caution">
    <text evidence="1">The sequence shown here is derived from an EMBL/GenBank/DDBJ whole genome shotgun (WGS) entry which is preliminary data.</text>
</comment>
<dbReference type="EMBL" id="QJKK01000015">
    <property type="protein sequence ID" value="RAL21343.1"/>
    <property type="molecule type" value="Genomic_DNA"/>
</dbReference>
<keyword evidence="2" id="KW-1185">Reference proteome</keyword>
<reference evidence="1 2" key="1">
    <citation type="submission" date="2018-06" db="EMBL/GenBank/DDBJ databases">
        <title>Thermoflavimicrobium daqus sp. nov., a thermophilic microbe isolated from Moutai-flavour Daqu.</title>
        <authorList>
            <person name="Wang X."/>
            <person name="Zhou H."/>
        </authorList>
    </citation>
    <scope>NUCLEOTIDE SEQUENCE [LARGE SCALE GENOMIC DNA]</scope>
    <source>
        <strain evidence="1 2">FBKL4.011</strain>
    </source>
</reference>
<organism evidence="1 2">
    <name type="scientific">Thermoflavimicrobium daqui</name>
    <dbReference type="NCBI Taxonomy" id="2137476"/>
    <lineage>
        <taxon>Bacteria</taxon>
        <taxon>Bacillati</taxon>
        <taxon>Bacillota</taxon>
        <taxon>Bacilli</taxon>
        <taxon>Bacillales</taxon>
        <taxon>Thermoactinomycetaceae</taxon>
        <taxon>Thermoflavimicrobium</taxon>
    </lineage>
</organism>
<dbReference type="OrthoDB" id="2902550at2"/>